<dbReference type="PROSITE" id="PS00479">
    <property type="entry name" value="ZF_DAG_PE_1"/>
    <property type="match status" value="1"/>
</dbReference>
<dbReference type="InterPro" id="IPR046349">
    <property type="entry name" value="C1-like_sf"/>
</dbReference>
<dbReference type="PRINTS" id="PR00008">
    <property type="entry name" value="DAGPEDOMAIN"/>
</dbReference>
<dbReference type="InterPro" id="IPR018247">
    <property type="entry name" value="EF_Hand_1_Ca_BS"/>
</dbReference>
<evidence type="ECO:0000259" key="7">
    <source>
        <dbReference type="PROSITE" id="PS50009"/>
    </source>
</evidence>
<feature type="region of interest" description="Disordered" evidence="6">
    <location>
        <begin position="561"/>
        <end position="619"/>
    </location>
</feature>
<dbReference type="PANTHER" id="PTHR23113">
    <property type="entry name" value="GUANINE NUCLEOTIDE EXCHANGE FACTOR"/>
    <property type="match status" value="1"/>
</dbReference>
<feature type="domain" description="EF-hand" evidence="9">
    <location>
        <begin position="397"/>
        <end position="432"/>
    </location>
</feature>
<evidence type="ECO:0000256" key="4">
    <source>
        <dbReference type="ARBA" id="ARBA00022837"/>
    </source>
</evidence>
<dbReference type="InterPro" id="IPR002048">
    <property type="entry name" value="EF_hand_dom"/>
</dbReference>
<dbReference type="PROSITE" id="PS50222">
    <property type="entry name" value="EF_HAND_2"/>
    <property type="match status" value="2"/>
</dbReference>
<dbReference type="AlphaFoldDB" id="A0A2A2LKA7"/>
<accession>A0A2A2LKA7</accession>
<feature type="domain" description="Phorbol-ester/DAG-type" evidence="8">
    <location>
        <begin position="470"/>
        <end position="520"/>
    </location>
</feature>
<dbReference type="InterPro" id="IPR036964">
    <property type="entry name" value="RASGEF_cat_dom_sf"/>
</dbReference>
<dbReference type="SUPFAM" id="SSF48366">
    <property type="entry name" value="Ras GEF"/>
    <property type="match status" value="1"/>
</dbReference>
<dbReference type="CDD" id="cd00155">
    <property type="entry name" value="RasGEF"/>
    <property type="match status" value="1"/>
</dbReference>
<evidence type="ECO:0000256" key="6">
    <source>
        <dbReference type="SAM" id="MobiDB-lite"/>
    </source>
</evidence>
<dbReference type="SMART" id="SM00054">
    <property type="entry name" value="EFh"/>
    <property type="match status" value="2"/>
</dbReference>
<dbReference type="PANTHER" id="PTHR23113:SF252">
    <property type="entry name" value="RAS GUANYL-RELEASING PROTEIN 3"/>
    <property type="match status" value="1"/>
</dbReference>
<dbReference type="PROSITE" id="PS00018">
    <property type="entry name" value="EF_HAND_1"/>
    <property type="match status" value="2"/>
</dbReference>
<dbReference type="Gene3D" id="1.10.840.10">
    <property type="entry name" value="Ras guanine-nucleotide exchange factors catalytic domain"/>
    <property type="match status" value="1"/>
</dbReference>
<dbReference type="EMBL" id="LIAE01006652">
    <property type="protein sequence ID" value="PAV86634.1"/>
    <property type="molecule type" value="Genomic_DNA"/>
</dbReference>
<keyword evidence="2" id="KW-0479">Metal-binding</keyword>
<keyword evidence="1 5" id="KW-0344">Guanine-nucleotide releasing factor</keyword>
<dbReference type="InterPro" id="IPR023578">
    <property type="entry name" value="Ras_GEF_dom_sf"/>
</dbReference>
<dbReference type="Gene3D" id="1.10.238.10">
    <property type="entry name" value="EF-hand"/>
    <property type="match status" value="1"/>
</dbReference>
<proteinExistence type="predicted"/>
<dbReference type="Gene3D" id="3.30.60.20">
    <property type="match status" value="1"/>
</dbReference>
<name>A0A2A2LKA7_9BILA</name>
<reference evidence="10 11" key="1">
    <citation type="journal article" date="2017" name="Curr. Biol.">
        <title>Genome architecture and evolution of a unichromosomal asexual nematode.</title>
        <authorList>
            <person name="Fradin H."/>
            <person name="Zegar C."/>
            <person name="Gutwein M."/>
            <person name="Lucas J."/>
            <person name="Kovtun M."/>
            <person name="Corcoran D."/>
            <person name="Baugh L.R."/>
            <person name="Kiontke K."/>
            <person name="Gunsalus K."/>
            <person name="Fitch D.H."/>
            <person name="Piano F."/>
        </authorList>
    </citation>
    <scope>NUCLEOTIDE SEQUENCE [LARGE SCALE GENOMIC DNA]</scope>
    <source>
        <strain evidence="10">PF1309</strain>
    </source>
</reference>
<dbReference type="SMART" id="SM00147">
    <property type="entry name" value="RasGEF"/>
    <property type="match status" value="1"/>
</dbReference>
<organism evidence="10 11">
    <name type="scientific">Diploscapter pachys</name>
    <dbReference type="NCBI Taxonomy" id="2018661"/>
    <lineage>
        <taxon>Eukaryota</taxon>
        <taxon>Metazoa</taxon>
        <taxon>Ecdysozoa</taxon>
        <taxon>Nematoda</taxon>
        <taxon>Chromadorea</taxon>
        <taxon>Rhabditida</taxon>
        <taxon>Rhabditina</taxon>
        <taxon>Rhabditomorpha</taxon>
        <taxon>Rhabditoidea</taxon>
        <taxon>Rhabditidae</taxon>
        <taxon>Diploscapter</taxon>
    </lineage>
</organism>
<dbReference type="CDD" id="cd00051">
    <property type="entry name" value="EFh"/>
    <property type="match status" value="1"/>
</dbReference>
<dbReference type="SUPFAM" id="SSF47473">
    <property type="entry name" value="EF-hand"/>
    <property type="match status" value="1"/>
</dbReference>
<feature type="domain" description="EF-hand" evidence="9">
    <location>
        <begin position="433"/>
        <end position="461"/>
    </location>
</feature>
<dbReference type="GO" id="GO:0007265">
    <property type="term" value="P:Ras protein signal transduction"/>
    <property type="evidence" value="ECO:0007669"/>
    <property type="project" value="TreeGrafter"/>
</dbReference>
<evidence type="ECO:0000259" key="8">
    <source>
        <dbReference type="PROSITE" id="PS50081"/>
    </source>
</evidence>
<dbReference type="Pfam" id="PF13499">
    <property type="entry name" value="EF-hand_7"/>
    <property type="match status" value="1"/>
</dbReference>
<dbReference type="InterPro" id="IPR008937">
    <property type="entry name" value="Ras-like_GEF"/>
</dbReference>
<gene>
    <name evidence="10" type="ORF">WR25_23327</name>
</gene>
<dbReference type="Pfam" id="PF00130">
    <property type="entry name" value="C1_1"/>
    <property type="match status" value="1"/>
</dbReference>
<dbReference type="InterPro" id="IPR002219">
    <property type="entry name" value="PKC_DAG/PE"/>
</dbReference>
<dbReference type="SUPFAM" id="SSF57889">
    <property type="entry name" value="Cysteine-rich domain"/>
    <property type="match status" value="1"/>
</dbReference>
<evidence type="ECO:0000259" key="9">
    <source>
        <dbReference type="PROSITE" id="PS50222"/>
    </source>
</evidence>
<evidence type="ECO:0000256" key="1">
    <source>
        <dbReference type="ARBA" id="ARBA00022658"/>
    </source>
</evidence>
<keyword evidence="3" id="KW-0862">Zinc</keyword>
<feature type="domain" description="Ras-GEF" evidence="7">
    <location>
        <begin position="131"/>
        <end position="364"/>
    </location>
</feature>
<evidence type="ECO:0000313" key="10">
    <source>
        <dbReference type="EMBL" id="PAV86634.1"/>
    </source>
</evidence>
<evidence type="ECO:0000256" key="5">
    <source>
        <dbReference type="PROSITE-ProRule" id="PRU00168"/>
    </source>
</evidence>
<dbReference type="Pfam" id="PF00617">
    <property type="entry name" value="RasGEF"/>
    <property type="match status" value="1"/>
</dbReference>
<sequence length="638" mass="72138">MEDNFLDVEDDEPCDSLPHNLFMAHQWIIDSTTLMSNFISVFQESRDIQFRTKVCCAVAYWIHICPMHFDGQPQLCSLVVRLKTIAEEVSDEIRTRLDVSNLPSYAWMRVVSVRHPINRQLQVSLSFEQWSPEDISTSLSHIDLKMLSRITIAELKRYVKDGNLKDTPVLERSISVFNNLSNWVQCMILSKPIPKERADIITKFVKVGKHLRRLNNFNTLMAVVGGITHSCVARLSKTNCLLTADINKELTQLTNLLSVRSNFAEYRKALAATGSQFRIPIIGVHLKDLIATQSGGNCFERTGSISIKKIERLASLLSYFLILNQKTHNFPDANLDLINTLKVSLDIRYNEEDIYALSLRREPRTFMAFEPTTRPVVFADWASGVSSVPDPETVNKHIAAMVEAVFKHYDHDRDGYISQVEFRQIAGNFPFIESFGTIDVDRDGKISREEMEKYFINANKDSMEFRKGFKHDFHLTTFLTPTTCGHCGRLLWGLLRQGNKCKICGLSVHSYCKGEVVVECRRKQSTGGPFARTTEWLGSPRGGSIRNKLFLSYKKSSNRLRTVSTSSSPEPSPSVGNAVDETLGGRLKPPTIRTLRPQSESVDCYLSKSRGLSPDDETEHGLVSLACEEVFEDDSSAT</sequence>
<dbReference type="InterPro" id="IPR011992">
    <property type="entry name" value="EF-hand-dom_pair"/>
</dbReference>
<evidence type="ECO:0000313" key="11">
    <source>
        <dbReference type="Proteomes" id="UP000218231"/>
    </source>
</evidence>
<dbReference type="PROSITE" id="PS50009">
    <property type="entry name" value="RASGEF_CAT"/>
    <property type="match status" value="1"/>
</dbReference>
<dbReference type="GO" id="GO:0005085">
    <property type="term" value="F:guanyl-nucleotide exchange factor activity"/>
    <property type="evidence" value="ECO:0007669"/>
    <property type="project" value="UniProtKB-KW"/>
</dbReference>
<dbReference type="OrthoDB" id="74314at2759"/>
<comment type="caution">
    <text evidence="10">The sequence shown here is derived from an EMBL/GenBank/DDBJ whole genome shotgun (WGS) entry which is preliminary data.</text>
</comment>
<dbReference type="PROSITE" id="PS50081">
    <property type="entry name" value="ZF_DAG_PE_2"/>
    <property type="match status" value="1"/>
</dbReference>
<keyword evidence="11" id="KW-1185">Reference proteome</keyword>
<dbReference type="Proteomes" id="UP000218231">
    <property type="component" value="Unassembled WGS sequence"/>
</dbReference>
<keyword evidence="4" id="KW-0106">Calcium</keyword>
<evidence type="ECO:0000256" key="2">
    <source>
        <dbReference type="ARBA" id="ARBA00022723"/>
    </source>
</evidence>
<dbReference type="SMART" id="SM00109">
    <property type="entry name" value="C1"/>
    <property type="match status" value="1"/>
</dbReference>
<dbReference type="InterPro" id="IPR020454">
    <property type="entry name" value="DAG/PE-bd"/>
</dbReference>
<dbReference type="GO" id="GO:0005886">
    <property type="term" value="C:plasma membrane"/>
    <property type="evidence" value="ECO:0007669"/>
    <property type="project" value="TreeGrafter"/>
</dbReference>
<dbReference type="STRING" id="2018661.A0A2A2LKA7"/>
<evidence type="ECO:0008006" key="12">
    <source>
        <dbReference type="Google" id="ProtNLM"/>
    </source>
</evidence>
<dbReference type="Gene3D" id="1.20.870.10">
    <property type="entry name" value="Son of sevenless (SoS) protein Chain: S domain 1"/>
    <property type="match status" value="1"/>
</dbReference>
<dbReference type="InterPro" id="IPR001895">
    <property type="entry name" value="RASGEF_cat_dom"/>
</dbReference>
<evidence type="ECO:0000256" key="3">
    <source>
        <dbReference type="ARBA" id="ARBA00022833"/>
    </source>
</evidence>
<dbReference type="GO" id="GO:0005509">
    <property type="term" value="F:calcium ion binding"/>
    <property type="evidence" value="ECO:0007669"/>
    <property type="project" value="InterPro"/>
</dbReference>
<protein>
    <recommendedName>
        <fullName evidence="12">Ras guanyl-releasing protein 3</fullName>
    </recommendedName>
</protein>